<dbReference type="EMBL" id="KN834763">
    <property type="protein sequence ID" value="KIK63748.1"/>
    <property type="molecule type" value="Genomic_DNA"/>
</dbReference>
<name>A0A0D0D394_9AGAR</name>
<proteinExistence type="predicted"/>
<sequence>MYREEVNDGWGAAGPVTGDVDYGFILASSLRESKSAEDSLSEKGDGTLLEAGKVAAAASTKVFRAATEDDFDAAGASAGVGNGNVGDSGEGPGVDTKFSTGMGGIGFDSSNREIDIDCDVSAGVIGDSGAGASAGEGREVAGSVFTDVDGTDIEPGTGVAAAGTESGAGIETGVIVVGGSCSDREVGIGGREVLEDDGVGGTGMSFSILGFFVGNSTPTERCLFFFDELHAVRACSSDSFSLCFNSFVAGKVIYNPNLPSLPVSIAQARTESSDHMVVNNIQGIDSSI</sequence>
<dbReference type="AlphaFoldDB" id="A0A0D0D394"/>
<organism evidence="1 2">
    <name type="scientific">Collybiopsis luxurians FD-317 M1</name>
    <dbReference type="NCBI Taxonomy" id="944289"/>
    <lineage>
        <taxon>Eukaryota</taxon>
        <taxon>Fungi</taxon>
        <taxon>Dikarya</taxon>
        <taxon>Basidiomycota</taxon>
        <taxon>Agaricomycotina</taxon>
        <taxon>Agaricomycetes</taxon>
        <taxon>Agaricomycetidae</taxon>
        <taxon>Agaricales</taxon>
        <taxon>Marasmiineae</taxon>
        <taxon>Omphalotaceae</taxon>
        <taxon>Collybiopsis</taxon>
        <taxon>Collybiopsis luxurians</taxon>
    </lineage>
</organism>
<protein>
    <submittedName>
        <fullName evidence="1">Uncharacterized protein</fullName>
    </submittedName>
</protein>
<dbReference type="Proteomes" id="UP000053593">
    <property type="component" value="Unassembled WGS sequence"/>
</dbReference>
<accession>A0A0D0D394</accession>
<gene>
    <name evidence="1" type="ORF">GYMLUDRAFT_57411</name>
</gene>
<evidence type="ECO:0000313" key="2">
    <source>
        <dbReference type="Proteomes" id="UP000053593"/>
    </source>
</evidence>
<reference evidence="1 2" key="1">
    <citation type="submission" date="2014-04" db="EMBL/GenBank/DDBJ databases">
        <title>Evolutionary Origins and Diversification of the Mycorrhizal Mutualists.</title>
        <authorList>
            <consortium name="DOE Joint Genome Institute"/>
            <consortium name="Mycorrhizal Genomics Consortium"/>
            <person name="Kohler A."/>
            <person name="Kuo A."/>
            <person name="Nagy L.G."/>
            <person name="Floudas D."/>
            <person name="Copeland A."/>
            <person name="Barry K.W."/>
            <person name="Cichocki N."/>
            <person name="Veneault-Fourrey C."/>
            <person name="LaButti K."/>
            <person name="Lindquist E.A."/>
            <person name="Lipzen A."/>
            <person name="Lundell T."/>
            <person name="Morin E."/>
            <person name="Murat C."/>
            <person name="Riley R."/>
            <person name="Ohm R."/>
            <person name="Sun H."/>
            <person name="Tunlid A."/>
            <person name="Henrissat B."/>
            <person name="Grigoriev I.V."/>
            <person name="Hibbett D.S."/>
            <person name="Martin F."/>
        </authorList>
    </citation>
    <scope>NUCLEOTIDE SEQUENCE [LARGE SCALE GENOMIC DNA]</scope>
    <source>
        <strain evidence="1 2">FD-317 M1</strain>
    </source>
</reference>
<evidence type="ECO:0000313" key="1">
    <source>
        <dbReference type="EMBL" id="KIK63748.1"/>
    </source>
</evidence>
<keyword evidence="2" id="KW-1185">Reference proteome</keyword>
<dbReference type="HOGENOM" id="CLU_966619_0_0_1"/>